<dbReference type="GO" id="GO:0003824">
    <property type="term" value="F:catalytic activity"/>
    <property type="evidence" value="ECO:0007669"/>
    <property type="project" value="InterPro"/>
</dbReference>
<keyword evidence="3" id="KW-1185">Reference proteome</keyword>
<gene>
    <name evidence="2" type="ORF">SKP52_01605</name>
</gene>
<name>A0A0A7PDI6_9SPHN</name>
<accession>A0A0A7PDI6</accession>
<dbReference type="EMBL" id="CP009122">
    <property type="protein sequence ID" value="AJA07258.1"/>
    <property type="molecule type" value="Genomic_DNA"/>
</dbReference>
<dbReference type="Proteomes" id="UP000030907">
    <property type="component" value="Chromosome"/>
</dbReference>
<feature type="domain" description="Phosphoadenosine phosphosulphate reductase" evidence="1">
    <location>
        <begin position="36"/>
        <end position="229"/>
    </location>
</feature>
<dbReference type="SUPFAM" id="SSF52402">
    <property type="entry name" value="Adenine nucleotide alpha hydrolases-like"/>
    <property type="match status" value="1"/>
</dbReference>
<reference evidence="2 3" key="1">
    <citation type="journal article" date="2015" name="Int. J. Syst. Evol. Microbiol.">
        <title>Description of Sphingopyxis fribergensis sp. nov. - a soil bacterium with the ability to degrade styrene and phenylacetic acid.</title>
        <authorList>
            <person name="Oelschlagel M."/>
            <person name="Ruckert C."/>
            <person name="Kalinowski J."/>
            <person name="Schmidt G."/>
            <person name="Schlomann M."/>
            <person name="Tischler D."/>
        </authorList>
    </citation>
    <scope>NUCLEOTIDE SEQUENCE [LARGE SCALE GENOMIC DNA]</scope>
    <source>
        <strain evidence="2 3">Kp5.2</strain>
    </source>
</reference>
<evidence type="ECO:0000259" key="1">
    <source>
        <dbReference type="Pfam" id="PF01507"/>
    </source>
</evidence>
<dbReference type="OrthoDB" id="7574889at2"/>
<dbReference type="AlphaFoldDB" id="A0A0A7PDI6"/>
<dbReference type="Gene3D" id="3.40.50.620">
    <property type="entry name" value="HUPs"/>
    <property type="match status" value="1"/>
</dbReference>
<dbReference type="HOGENOM" id="CLU_733430_0_0_5"/>
<sequence>MSPALARGLLAAPDDPLPAIDDRVIAAVRCRAWFAFNLSGGKDSTASAHAAIALLDALGHPRDRRIAIHADLGRAEWRSTSAMVAAIADRLGIPLLVVSRSAGDMVSRWEQRFLSGKRRYEALETYNLIGPWSSASLRFCTSELKVQVIGPDLARRYRGETIVSVIGLRRDESPSRRSTPVSRVDERFAKPGNAAGTCMLSWHPAVDWSADDVFGIHARHGLPLHEAYVRYRTTRLSCAFCVLASAHDLAASTEAPGNVDLFRHLVAIELDSTFSFQPQRWLADVAPRLLPAALLHDIACAKLRAHERRTLEAKMPPELRFVKGWPPRMPSLAEAALITKARAPILAHHGLADHFSDATAVQARFADLLAAKAERSR</sequence>
<organism evidence="2 3">
    <name type="scientific">Sphingopyxis fribergensis</name>
    <dbReference type="NCBI Taxonomy" id="1515612"/>
    <lineage>
        <taxon>Bacteria</taxon>
        <taxon>Pseudomonadati</taxon>
        <taxon>Pseudomonadota</taxon>
        <taxon>Alphaproteobacteria</taxon>
        <taxon>Sphingomonadales</taxon>
        <taxon>Sphingomonadaceae</taxon>
        <taxon>Sphingopyxis</taxon>
    </lineage>
</organism>
<dbReference type="KEGG" id="sphk:SKP52_01605"/>
<proteinExistence type="predicted"/>
<evidence type="ECO:0000313" key="2">
    <source>
        <dbReference type="EMBL" id="AJA07258.1"/>
    </source>
</evidence>
<dbReference type="Pfam" id="PF01507">
    <property type="entry name" value="PAPS_reduct"/>
    <property type="match status" value="1"/>
</dbReference>
<dbReference type="InterPro" id="IPR014729">
    <property type="entry name" value="Rossmann-like_a/b/a_fold"/>
</dbReference>
<dbReference type="STRING" id="1515612.SKP52_01605"/>
<evidence type="ECO:0000313" key="3">
    <source>
        <dbReference type="Proteomes" id="UP000030907"/>
    </source>
</evidence>
<protein>
    <recommendedName>
        <fullName evidence="1">Phosphoadenosine phosphosulphate reductase domain-containing protein</fullName>
    </recommendedName>
</protein>
<dbReference type="InterPro" id="IPR002500">
    <property type="entry name" value="PAPS_reduct_dom"/>
</dbReference>
<dbReference type="RefSeq" id="WP_039570935.1">
    <property type="nucleotide sequence ID" value="NZ_CP009122.1"/>
</dbReference>